<evidence type="ECO:0000313" key="3">
    <source>
        <dbReference type="Proteomes" id="UP000239388"/>
    </source>
</evidence>
<organism evidence="2 3">
    <name type="scientific">Blastopirellula marina</name>
    <dbReference type="NCBI Taxonomy" id="124"/>
    <lineage>
        <taxon>Bacteria</taxon>
        <taxon>Pseudomonadati</taxon>
        <taxon>Planctomycetota</taxon>
        <taxon>Planctomycetia</taxon>
        <taxon>Pirellulales</taxon>
        <taxon>Pirellulaceae</taxon>
        <taxon>Blastopirellula</taxon>
    </lineage>
</organism>
<keyword evidence="1" id="KW-0472">Membrane</keyword>
<dbReference type="SUPFAM" id="SSF52047">
    <property type="entry name" value="RNI-like"/>
    <property type="match status" value="1"/>
</dbReference>
<dbReference type="Gene3D" id="3.80.10.10">
    <property type="entry name" value="Ribonuclease Inhibitor"/>
    <property type="match status" value="3"/>
</dbReference>
<accession>A0A2S8FWM3</accession>
<keyword evidence="1" id="KW-0812">Transmembrane</keyword>
<feature type="transmembrane region" description="Helical" evidence="1">
    <location>
        <begin position="21"/>
        <end position="39"/>
    </location>
</feature>
<evidence type="ECO:0000256" key="1">
    <source>
        <dbReference type="SAM" id="Phobius"/>
    </source>
</evidence>
<dbReference type="EMBL" id="PUIB01000012">
    <property type="protein sequence ID" value="PQO36577.1"/>
    <property type="molecule type" value="Genomic_DNA"/>
</dbReference>
<proteinExistence type="predicted"/>
<evidence type="ECO:0000313" key="2">
    <source>
        <dbReference type="EMBL" id="PQO36577.1"/>
    </source>
</evidence>
<name>A0A2S8FWM3_9BACT</name>
<dbReference type="GO" id="GO:0019005">
    <property type="term" value="C:SCF ubiquitin ligase complex"/>
    <property type="evidence" value="ECO:0007669"/>
    <property type="project" value="TreeGrafter"/>
</dbReference>
<reference evidence="2 3" key="1">
    <citation type="submission" date="2018-02" db="EMBL/GenBank/DDBJ databases">
        <title>Comparative genomes isolates from brazilian mangrove.</title>
        <authorList>
            <person name="Araujo J.E."/>
            <person name="Taketani R.G."/>
            <person name="Silva M.C.P."/>
            <person name="Loureco M.V."/>
            <person name="Andreote F.D."/>
        </authorList>
    </citation>
    <scope>NUCLEOTIDE SEQUENCE [LARGE SCALE GENOMIC DNA]</scope>
    <source>
        <strain evidence="2 3">NAP PRIS-MGV</strain>
    </source>
</reference>
<keyword evidence="1" id="KW-1133">Transmembrane helix</keyword>
<dbReference type="GO" id="GO:0031146">
    <property type="term" value="P:SCF-dependent proteasomal ubiquitin-dependent protein catabolic process"/>
    <property type="evidence" value="ECO:0007669"/>
    <property type="project" value="TreeGrafter"/>
</dbReference>
<gene>
    <name evidence="2" type="ORF">C5Y98_11315</name>
</gene>
<dbReference type="OrthoDB" id="292039at2"/>
<dbReference type="Proteomes" id="UP000239388">
    <property type="component" value="Unassembled WGS sequence"/>
</dbReference>
<comment type="caution">
    <text evidence="2">The sequence shown here is derived from an EMBL/GenBank/DDBJ whole genome shotgun (WGS) entry which is preliminary data.</text>
</comment>
<dbReference type="AlphaFoldDB" id="A0A2S8FWM3"/>
<dbReference type="InterPro" id="IPR032675">
    <property type="entry name" value="LRR_dom_sf"/>
</dbReference>
<protein>
    <recommendedName>
        <fullName evidence="4">Leucine Rich repeats (2 copies)</fullName>
    </recommendedName>
</protein>
<sequence>MEENVDSHQHVSRRRWLSFSIRGMLLLILVISVPLAWIGRDLWQSRLEEAVVLRVNRNYGSVTYDYQEENLFIPSEPPGNRLLRSIFGNHLYARVVSIVALNPLGNDTIVKFPDLRSLETLQLGSETLDDEAIEALVQIPKLQRLILKNTEITPQQLHRLAESRSIESIWLEQSCTTDDHLLELQHFPNLSQVQIWDSPATDTGLESLVAIKNLTDLAIVKMPEATDRSFSQLQKAKRLQSLTLSGTQMTDQSLRAIGQLTGLQHLSIGSSMAQRGVTSDGISQLKFHTAMTTLELTGSAIDDRSIETICSLPRLETLVLNNTAVTDQGIVPLKSASSLKHFYQGANSITPAGMQAIGFVNNGNPGAYQRTSPVSFSSP</sequence>
<evidence type="ECO:0008006" key="4">
    <source>
        <dbReference type="Google" id="ProtNLM"/>
    </source>
</evidence>
<dbReference type="PANTHER" id="PTHR13318">
    <property type="entry name" value="PARTNER OF PAIRED, ISOFORM B-RELATED"/>
    <property type="match status" value="1"/>
</dbReference>
<dbReference type="RefSeq" id="WP_105354260.1">
    <property type="nucleotide sequence ID" value="NZ_PUIB01000012.1"/>
</dbReference>